<evidence type="ECO:0000259" key="2">
    <source>
        <dbReference type="Pfam" id="PF02120"/>
    </source>
</evidence>
<keyword evidence="4" id="KW-1185">Reference proteome</keyword>
<gene>
    <name evidence="3" type="ORF">SAMN05216262_101480</name>
</gene>
<proteinExistence type="predicted"/>
<feature type="region of interest" description="Disordered" evidence="1">
    <location>
        <begin position="316"/>
        <end position="350"/>
    </location>
</feature>
<sequence>MPELKVLSIDIATSSDSKAAQGQAVIKNQIRGQAFSAEMAQHYPNNTAAAQPENNQEHGNNGSAAANQPPLLIKAVSIVKAGDEHTLPVPISPEQALASANMDSTMSAGVATKAVSESPRSQSEPTQPKTKPNLEIPLKAHIKGEDSHILPVPLPIDKVELSATILNKPTDIQSRNQGPLAKVQQQEKSTTKADEKTLPVPMTPLKAAQQSAALDKVSYQADVKIAAEPKLVENSSSHTLSAQTPNTSRGINNAVNAKDLLTMLSGSKELLSSESKVSNGHVGATALTRDSAQTEQTTQKVAVEKQTLTNTNVQASNAEGSSKKLATASTDVGKGFSQTTSSIKPEAGPSKANAKAVINTQLDSIQPSNIKVANKAVNIATISDNKKSLAEPTETATITRRATHELLPSDDAELQQSHAGKDSRETNAINTATTQVDSKLNQESGLVTSAAEGKQRQVMAATLGATTQAEPGTDTKQARIINQSTASLVAASDGDAKPAAQAKAVAHEAREQVNSRELTLEPVIKAEQEKPQASAEKLSASFNQTLAAQAMKQTSAAAEIMTQQEHNITATASKLTTNAVHSAKPMTAVNAETIAVYRKDFANALKDKVMVMINQKVQQVDIQLDPPELGNVHVRVNLQQEQAAVQFIVQNPQAKEALEQHLGRLRDMLAQSGVDVGDTNIEQRAANEQNSDHGGSQAQQRGDGQSGEDIGEESADVAINLYQASSTGVDYYA</sequence>
<dbReference type="PANTHER" id="PTHR37533:SF2">
    <property type="entry name" value="FLAGELLAR HOOK-LENGTH CONTROL PROTEIN"/>
    <property type="match status" value="1"/>
</dbReference>
<feature type="compositionally biased region" description="Polar residues" evidence="1">
    <location>
        <begin position="426"/>
        <end position="441"/>
    </location>
</feature>
<dbReference type="PANTHER" id="PTHR37533">
    <property type="entry name" value="FLAGELLAR HOOK-LENGTH CONTROL PROTEIN"/>
    <property type="match status" value="1"/>
</dbReference>
<feature type="region of interest" description="Disordered" evidence="1">
    <location>
        <begin position="36"/>
        <end position="67"/>
    </location>
</feature>
<feature type="domain" description="Flagellar hook-length control protein-like C-terminal" evidence="2">
    <location>
        <begin position="607"/>
        <end position="689"/>
    </location>
</feature>
<dbReference type="Proteomes" id="UP000199297">
    <property type="component" value="Unassembled WGS sequence"/>
</dbReference>
<dbReference type="InterPro" id="IPR052563">
    <property type="entry name" value="FliK"/>
</dbReference>
<dbReference type="InterPro" id="IPR038610">
    <property type="entry name" value="FliK-like_C_sf"/>
</dbReference>
<feature type="region of interest" description="Disordered" evidence="1">
    <location>
        <begin position="686"/>
        <end position="714"/>
    </location>
</feature>
<dbReference type="STRING" id="641665.GCA_002104455_00225"/>
<evidence type="ECO:0000256" key="1">
    <source>
        <dbReference type="SAM" id="MobiDB-lite"/>
    </source>
</evidence>
<dbReference type="RefSeq" id="WP_085282398.1">
    <property type="nucleotide sequence ID" value="NZ_FOBI01000001.1"/>
</dbReference>
<evidence type="ECO:0000313" key="3">
    <source>
        <dbReference type="EMBL" id="SEK48902.1"/>
    </source>
</evidence>
<feature type="region of interest" description="Disordered" evidence="1">
    <location>
        <begin position="388"/>
        <end position="441"/>
    </location>
</feature>
<dbReference type="InterPro" id="IPR021136">
    <property type="entry name" value="Flagellar_hook_control-like_C"/>
</dbReference>
<feature type="compositionally biased region" description="Polar residues" evidence="1">
    <location>
        <begin position="686"/>
        <end position="703"/>
    </location>
</feature>
<accession>A0A1H7HHH4</accession>
<reference evidence="4" key="1">
    <citation type="submission" date="2016-10" db="EMBL/GenBank/DDBJ databases">
        <authorList>
            <person name="Varghese N."/>
            <person name="Submissions S."/>
        </authorList>
    </citation>
    <scope>NUCLEOTIDE SEQUENCE [LARGE SCALE GENOMIC DNA]</scope>
    <source>
        <strain evidence="4">CGMCC 1.9127</strain>
    </source>
</reference>
<dbReference type="EMBL" id="FOBI01000001">
    <property type="protein sequence ID" value="SEK48902.1"/>
    <property type="molecule type" value="Genomic_DNA"/>
</dbReference>
<name>A0A1H7HHH4_9GAMM</name>
<feature type="compositionally biased region" description="Polar residues" evidence="1">
    <location>
        <begin position="43"/>
        <end position="66"/>
    </location>
</feature>
<evidence type="ECO:0000313" key="4">
    <source>
        <dbReference type="Proteomes" id="UP000199297"/>
    </source>
</evidence>
<protein>
    <submittedName>
        <fullName evidence="3">Hook-length control protein FliK</fullName>
    </submittedName>
</protein>
<dbReference type="Gene3D" id="3.30.750.140">
    <property type="match status" value="1"/>
</dbReference>
<dbReference type="Pfam" id="PF02120">
    <property type="entry name" value="Flg_hook"/>
    <property type="match status" value="1"/>
</dbReference>
<organism evidence="3 4">
    <name type="scientific">Colwellia chukchiensis</name>
    <dbReference type="NCBI Taxonomy" id="641665"/>
    <lineage>
        <taxon>Bacteria</taxon>
        <taxon>Pseudomonadati</taxon>
        <taxon>Pseudomonadota</taxon>
        <taxon>Gammaproteobacteria</taxon>
        <taxon>Alteromonadales</taxon>
        <taxon>Colwelliaceae</taxon>
        <taxon>Colwellia</taxon>
    </lineage>
</organism>
<feature type="region of interest" description="Disordered" evidence="1">
    <location>
        <begin position="170"/>
        <end position="195"/>
    </location>
</feature>
<feature type="compositionally biased region" description="Polar residues" evidence="1">
    <location>
        <begin position="170"/>
        <end position="188"/>
    </location>
</feature>
<dbReference type="OrthoDB" id="1792985at2"/>
<feature type="compositionally biased region" description="Polar residues" evidence="1">
    <location>
        <begin position="118"/>
        <end position="130"/>
    </location>
</feature>
<dbReference type="CDD" id="cd17470">
    <property type="entry name" value="T3SS_Flik_C"/>
    <property type="match status" value="1"/>
</dbReference>
<feature type="region of interest" description="Disordered" evidence="1">
    <location>
        <begin position="112"/>
        <end position="132"/>
    </location>
</feature>
<dbReference type="AlphaFoldDB" id="A0A1H7HHH4"/>